<evidence type="ECO:0000259" key="1">
    <source>
        <dbReference type="Pfam" id="PF13460"/>
    </source>
</evidence>
<reference evidence="2" key="2">
    <citation type="submission" date="2023-01" db="EMBL/GenBank/DDBJ databases">
        <authorList>
            <person name="Sun Q."/>
            <person name="Evtushenko L."/>
        </authorList>
    </citation>
    <scope>NUCLEOTIDE SEQUENCE</scope>
    <source>
        <strain evidence="2">VKM Ac-1020</strain>
    </source>
</reference>
<sequence length="213" mass="21942">MTRIAVFGGTGFAGGHIVENAVGRGHEVISYSRSVPATTIEGVEYRTGSIADADTVKQAVADADVVISAVAPRGDMEGAVAPAIAQLAEAARAAGTRIGVIGGAGSLHVSEGGPRVLDSGFPEAFKAEALEMTDVLEALKASPEDLDWFFISPAGGFGAFNPGEAKGTYRLGGDVLLVDEDGESFISGADLALAIVDEIEAPKHHRKRFTVAY</sequence>
<protein>
    <submittedName>
        <fullName evidence="2">NAD-dependent epimerase</fullName>
    </submittedName>
</protein>
<dbReference type="InterPro" id="IPR051606">
    <property type="entry name" value="Polyketide_Oxido-like"/>
</dbReference>
<dbReference type="Pfam" id="PF13460">
    <property type="entry name" value="NAD_binding_10"/>
    <property type="match status" value="1"/>
</dbReference>
<evidence type="ECO:0000313" key="2">
    <source>
        <dbReference type="EMBL" id="GLJ62596.1"/>
    </source>
</evidence>
<dbReference type="PANTHER" id="PTHR43355">
    <property type="entry name" value="FLAVIN REDUCTASE (NADPH)"/>
    <property type="match status" value="1"/>
</dbReference>
<dbReference type="AlphaFoldDB" id="A0A9W6H4R0"/>
<feature type="domain" description="NAD(P)-binding" evidence="1">
    <location>
        <begin position="8"/>
        <end position="202"/>
    </location>
</feature>
<name>A0A9W6H4R0_9MICO</name>
<gene>
    <name evidence="2" type="ORF">GCM10017576_27270</name>
</gene>
<dbReference type="Gene3D" id="3.40.50.720">
    <property type="entry name" value="NAD(P)-binding Rossmann-like Domain"/>
    <property type="match status" value="1"/>
</dbReference>
<organism evidence="2 3">
    <name type="scientific">Microbacterium barkeri</name>
    <dbReference type="NCBI Taxonomy" id="33917"/>
    <lineage>
        <taxon>Bacteria</taxon>
        <taxon>Bacillati</taxon>
        <taxon>Actinomycetota</taxon>
        <taxon>Actinomycetes</taxon>
        <taxon>Micrococcales</taxon>
        <taxon>Microbacteriaceae</taxon>
        <taxon>Microbacterium</taxon>
    </lineage>
</organism>
<proteinExistence type="predicted"/>
<dbReference type="RefSeq" id="WP_271174289.1">
    <property type="nucleotide sequence ID" value="NZ_BSEJ01000015.1"/>
</dbReference>
<keyword evidence="3" id="KW-1185">Reference proteome</keyword>
<dbReference type="EMBL" id="BSEJ01000015">
    <property type="protein sequence ID" value="GLJ62596.1"/>
    <property type="molecule type" value="Genomic_DNA"/>
</dbReference>
<dbReference type="SUPFAM" id="SSF51735">
    <property type="entry name" value="NAD(P)-binding Rossmann-fold domains"/>
    <property type="match status" value="1"/>
</dbReference>
<comment type="caution">
    <text evidence="2">The sequence shown here is derived from an EMBL/GenBank/DDBJ whole genome shotgun (WGS) entry which is preliminary data.</text>
</comment>
<dbReference type="PANTHER" id="PTHR43355:SF2">
    <property type="entry name" value="FLAVIN REDUCTASE (NADPH)"/>
    <property type="match status" value="1"/>
</dbReference>
<accession>A0A9W6H4R0</accession>
<reference evidence="2" key="1">
    <citation type="journal article" date="2014" name="Int. J. Syst. Evol. Microbiol.">
        <title>Complete genome sequence of Corynebacterium casei LMG S-19264T (=DSM 44701T), isolated from a smear-ripened cheese.</title>
        <authorList>
            <consortium name="US DOE Joint Genome Institute (JGI-PGF)"/>
            <person name="Walter F."/>
            <person name="Albersmeier A."/>
            <person name="Kalinowski J."/>
            <person name="Ruckert C."/>
        </authorList>
    </citation>
    <scope>NUCLEOTIDE SEQUENCE</scope>
    <source>
        <strain evidence="2">VKM Ac-1020</strain>
    </source>
</reference>
<dbReference type="GO" id="GO:0016646">
    <property type="term" value="F:oxidoreductase activity, acting on the CH-NH group of donors, NAD or NADP as acceptor"/>
    <property type="evidence" value="ECO:0007669"/>
    <property type="project" value="TreeGrafter"/>
</dbReference>
<dbReference type="Proteomes" id="UP001142462">
    <property type="component" value="Unassembled WGS sequence"/>
</dbReference>
<evidence type="ECO:0000313" key="3">
    <source>
        <dbReference type="Proteomes" id="UP001142462"/>
    </source>
</evidence>
<dbReference type="InterPro" id="IPR036291">
    <property type="entry name" value="NAD(P)-bd_dom_sf"/>
</dbReference>
<dbReference type="InterPro" id="IPR016040">
    <property type="entry name" value="NAD(P)-bd_dom"/>
</dbReference>